<gene>
    <name evidence="1" type="ORF">J2S55_009685</name>
</gene>
<dbReference type="Proteomes" id="UP001230426">
    <property type="component" value="Unassembled WGS sequence"/>
</dbReference>
<evidence type="ECO:0000313" key="1">
    <source>
        <dbReference type="EMBL" id="MDP9870347.1"/>
    </source>
</evidence>
<comment type="caution">
    <text evidence="1">The sequence shown here is derived from an EMBL/GenBank/DDBJ whole genome shotgun (WGS) entry which is preliminary data.</text>
</comment>
<proteinExistence type="predicted"/>
<name>A0ABT9RM24_9ACTN</name>
<accession>A0ABT9RM24</accession>
<organism evidence="1 2">
    <name type="scientific">Streptosporangium brasiliense</name>
    <dbReference type="NCBI Taxonomy" id="47480"/>
    <lineage>
        <taxon>Bacteria</taxon>
        <taxon>Bacillati</taxon>
        <taxon>Actinomycetota</taxon>
        <taxon>Actinomycetes</taxon>
        <taxon>Streptosporangiales</taxon>
        <taxon>Streptosporangiaceae</taxon>
        <taxon>Streptosporangium</taxon>
    </lineage>
</organism>
<protein>
    <submittedName>
        <fullName evidence="1">Uncharacterized protein</fullName>
    </submittedName>
</protein>
<evidence type="ECO:0000313" key="2">
    <source>
        <dbReference type="Proteomes" id="UP001230426"/>
    </source>
</evidence>
<keyword evidence="2" id="KW-1185">Reference proteome</keyword>
<reference evidence="1 2" key="1">
    <citation type="submission" date="2023-07" db="EMBL/GenBank/DDBJ databases">
        <title>Sequencing the genomes of 1000 actinobacteria strains.</title>
        <authorList>
            <person name="Klenk H.-P."/>
        </authorList>
    </citation>
    <scope>NUCLEOTIDE SEQUENCE [LARGE SCALE GENOMIC DNA]</scope>
    <source>
        <strain evidence="1 2">DSM 44109</strain>
    </source>
</reference>
<sequence length="121" mass="13740">MDTMTPDMATVDTEAAEQAAEQVAAGAIELDDRHAGWWEKIDKSRLNQADVYDCVLGQLYRFYWHGRDVLRWCADDAENYGVYVPGEEESSEVIDAYRLRTHLWIAEIDKREAAAANADQA</sequence>
<dbReference type="EMBL" id="JAUSRB010000004">
    <property type="protein sequence ID" value="MDP9870347.1"/>
    <property type="molecule type" value="Genomic_DNA"/>
</dbReference>
<dbReference type="RefSeq" id="WP_306876215.1">
    <property type="nucleotide sequence ID" value="NZ_JAUSRB010000004.1"/>
</dbReference>